<keyword evidence="6" id="KW-0418">Kinase</keyword>
<dbReference type="SMART" id="SM00387">
    <property type="entry name" value="HATPase_c"/>
    <property type="match status" value="1"/>
</dbReference>
<keyword evidence="4" id="KW-0175">Coiled coil</keyword>
<dbReference type="PANTHER" id="PTHR43065">
    <property type="entry name" value="SENSOR HISTIDINE KINASE"/>
    <property type="match status" value="1"/>
</dbReference>
<evidence type="ECO:0000259" key="5">
    <source>
        <dbReference type="PROSITE" id="PS50109"/>
    </source>
</evidence>
<dbReference type="Gene3D" id="1.10.287.130">
    <property type="match status" value="1"/>
</dbReference>
<evidence type="ECO:0000313" key="7">
    <source>
        <dbReference type="Proteomes" id="UP000663444"/>
    </source>
</evidence>
<dbReference type="Proteomes" id="UP000663444">
    <property type="component" value="Chromosome"/>
</dbReference>
<evidence type="ECO:0000313" key="6">
    <source>
        <dbReference type="EMBL" id="QRJ63773.1"/>
    </source>
</evidence>
<dbReference type="CDD" id="cd00082">
    <property type="entry name" value="HisKA"/>
    <property type="match status" value="1"/>
</dbReference>
<reference evidence="6" key="1">
    <citation type="submission" date="2020-11" db="EMBL/GenBank/DDBJ databases">
        <title>Azospira restricta DSM 18626 genome sequence.</title>
        <authorList>
            <person name="Moe W.M."/>
        </authorList>
    </citation>
    <scope>NUCLEOTIDE SEQUENCE</scope>
    <source>
        <strain evidence="6">DSM 18626</strain>
    </source>
</reference>
<keyword evidence="7" id="KW-1185">Reference proteome</keyword>
<dbReference type="SUPFAM" id="SSF55874">
    <property type="entry name" value="ATPase domain of HSP90 chaperone/DNA topoisomerase II/histidine kinase"/>
    <property type="match status" value="1"/>
</dbReference>
<dbReference type="KEGG" id="ares:IWH25_18910"/>
<dbReference type="AlphaFoldDB" id="A0A974SNY7"/>
<feature type="coiled-coil region" evidence="4">
    <location>
        <begin position="106"/>
        <end position="154"/>
    </location>
</feature>
<dbReference type="InterPro" id="IPR003661">
    <property type="entry name" value="HisK_dim/P_dom"/>
</dbReference>
<dbReference type="PRINTS" id="PR00344">
    <property type="entry name" value="BCTRLSENSOR"/>
</dbReference>
<dbReference type="InterPro" id="IPR036890">
    <property type="entry name" value="HATPase_C_sf"/>
</dbReference>
<dbReference type="PROSITE" id="PS50109">
    <property type="entry name" value="HIS_KIN"/>
    <property type="match status" value="1"/>
</dbReference>
<sequence>MSAGDGFDRDFALGDLVAPRDAAELCAAAAALLGVPVGLLDAAGVPFADGAAPSPAAARAPLVLELEPVGYLAADCPPDALARVARLLRWGLLSRARLRMVSDLHLEAVRADYVKLQQQNEALKASEAKYRELAANLDAKVREQTQLIDERQRQLYQAERLASIGQLAAGVAHEINNPLGFIGSNLAAAERYRGRLAALRDAVPAELWQQQDLDFVCEDFAELLRDTRAGVERIARIVRDLKGFSSVDQPEEQLVDLNAQLDALLAVVNGQKPAAVTIATDFQPLPPLMCLPGHLNQAFLAILQNALQAVEGGGTVTVRTRAAGETIFVSIRDDGPGIPAEVLPRVFDPFFTTRGVGAGTGLGLTVARDIILAHAGKVDIGCPLEGGTVVTVELPA</sequence>
<dbReference type="InterPro" id="IPR036097">
    <property type="entry name" value="HisK_dim/P_sf"/>
</dbReference>
<feature type="domain" description="Histidine kinase" evidence="5">
    <location>
        <begin position="170"/>
        <end position="396"/>
    </location>
</feature>
<dbReference type="Pfam" id="PF02518">
    <property type="entry name" value="HATPase_c"/>
    <property type="match status" value="1"/>
</dbReference>
<accession>A0A974SNY7</accession>
<dbReference type="InterPro" id="IPR005467">
    <property type="entry name" value="His_kinase_dom"/>
</dbReference>
<dbReference type="GO" id="GO:0000155">
    <property type="term" value="F:phosphorelay sensor kinase activity"/>
    <property type="evidence" value="ECO:0007669"/>
    <property type="project" value="InterPro"/>
</dbReference>
<protein>
    <recommendedName>
        <fullName evidence="2">histidine kinase</fullName>
        <ecNumber evidence="2">2.7.13.3</ecNumber>
    </recommendedName>
</protein>
<dbReference type="SUPFAM" id="SSF47384">
    <property type="entry name" value="Homodimeric domain of signal transducing histidine kinase"/>
    <property type="match status" value="1"/>
</dbReference>
<dbReference type="Gene3D" id="3.30.565.10">
    <property type="entry name" value="Histidine kinase-like ATPase, C-terminal domain"/>
    <property type="match status" value="1"/>
</dbReference>
<dbReference type="RefSeq" id="WP_203387308.1">
    <property type="nucleotide sequence ID" value="NZ_CP064781.1"/>
</dbReference>
<dbReference type="InterPro" id="IPR003594">
    <property type="entry name" value="HATPase_dom"/>
</dbReference>
<dbReference type="PANTHER" id="PTHR43065:SF50">
    <property type="entry name" value="HISTIDINE KINASE"/>
    <property type="match status" value="1"/>
</dbReference>
<dbReference type="EMBL" id="CP064781">
    <property type="protein sequence ID" value="QRJ63773.1"/>
    <property type="molecule type" value="Genomic_DNA"/>
</dbReference>
<dbReference type="SMART" id="SM00388">
    <property type="entry name" value="HisKA"/>
    <property type="match status" value="1"/>
</dbReference>
<gene>
    <name evidence="6" type="ORF">IWH25_18910</name>
</gene>
<dbReference type="InterPro" id="IPR004358">
    <property type="entry name" value="Sig_transdc_His_kin-like_C"/>
</dbReference>
<organism evidence="6 7">
    <name type="scientific">Azospira restricta</name>
    <dbReference type="NCBI Taxonomy" id="404405"/>
    <lineage>
        <taxon>Bacteria</taxon>
        <taxon>Pseudomonadati</taxon>
        <taxon>Pseudomonadota</taxon>
        <taxon>Betaproteobacteria</taxon>
        <taxon>Rhodocyclales</taxon>
        <taxon>Rhodocyclaceae</taxon>
        <taxon>Azospira</taxon>
    </lineage>
</organism>
<proteinExistence type="predicted"/>
<keyword evidence="3" id="KW-0597">Phosphoprotein</keyword>
<keyword evidence="6" id="KW-0808">Transferase</keyword>
<evidence type="ECO:0000256" key="2">
    <source>
        <dbReference type="ARBA" id="ARBA00012438"/>
    </source>
</evidence>
<comment type="catalytic activity">
    <reaction evidence="1">
        <text>ATP + protein L-histidine = ADP + protein N-phospho-L-histidine.</text>
        <dbReference type="EC" id="2.7.13.3"/>
    </reaction>
</comment>
<name>A0A974SNY7_9RHOO</name>
<evidence type="ECO:0000256" key="3">
    <source>
        <dbReference type="ARBA" id="ARBA00022553"/>
    </source>
</evidence>
<evidence type="ECO:0000256" key="4">
    <source>
        <dbReference type="SAM" id="Coils"/>
    </source>
</evidence>
<evidence type="ECO:0000256" key="1">
    <source>
        <dbReference type="ARBA" id="ARBA00000085"/>
    </source>
</evidence>
<dbReference type="EC" id="2.7.13.3" evidence="2"/>